<evidence type="ECO:0000313" key="2">
    <source>
        <dbReference type="Proteomes" id="UP000250235"/>
    </source>
</evidence>
<reference evidence="1 2" key="1">
    <citation type="journal article" date="2015" name="Proc. Natl. Acad. Sci. U.S.A.">
        <title>The resurrection genome of Boea hygrometrica: A blueprint for survival of dehydration.</title>
        <authorList>
            <person name="Xiao L."/>
            <person name="Yang G."/>
            <person name="Zhang L."/>
            <person name="Yang X."/>
            <person name="Zhao S."/>
            <person name="Ji Z."/>
            <person name="Zhou Q."/>
            <person name="Hu M."/>
            <person name="Wang Y."/>
            <person name="Chen M."/>
            <person name="Xu Y."/>
            <person name="Jin H."/>
            <person name="Xiao X."/>
            <person name="Hu G."/>
            <person name="Bao F."/>
            <person name="Hu Y."/>
            <person name="Wan P."/>
            <person name="Li L."/>
            <person name="Deng X."/>
            <person name="Kuang T."/>
            <person name="Xiang C."/>
            <person name="Zhu J.K."/>
            <person name="Oliver M.J."/>
            <person name="He Y."/>
        </authorList>
    </citation>
    <scope>NUCLEOTIDE SEQUENCE [LARGE SCALE GENOMIC DNA]</scope>
    <source>
        <strain evidence="2">cv. XS01</strain>
    </source>
</reference>
<protein>
    <submittedName>
        <fullName evidence="1">Uncharacterized protein</fullName>
    </submittedName>
</protein>
<name>A0A2Z7DF41_9LAMI</name>
<proteinExistence type="predicted"/>
<dbReference type="Proteomes" id="UP000250235">
    <property type="component" value="Unassembled WGS sequence"/>
</dbReference>
<accession>A0A2Z7DF41</accession>
<evidence type="ECO:0000313" key="1">
    <source>
        <dbReference type="EMBL" id="KZV58508.1"/>
    </source>
</evidence>
<organism evidence="1 2">
    <name type="scientific">Dorcoceras hygrometricum</name>
    <dbReference type="NCBI Taxonomy" id="472368"/>
    <lineage>
        <taxon>Eukaryota</taxon>
        <taxon>Viridiplantae</taxon>
        <taxon>Streptophyta</taxon>
        <taxon>Embryophyta</taxon>
        <taxon>Tracheophyta</taxon>
        <taxon>Spermatophyta</taxon>
        <taxon>Magnoliopsida</taxon>
        <taxon>eudicotyledons</taxon>
        <taxon>Gunneridae</taxon>
        <taxon>Pentapetalae</taxon>
        <taxon>asterids</taxon>
        <taxon>lamiids</taxon>
        <taxon>Lamiales</taxon>
        <taxon>Gesneriaceae</taxon>
        <taxon>Didymocarpoideae</taxon>
        <taxon>Trichosporeae</taxon>
        <taxon>Loxocarpinae</taxon>
        <taxon>Dorcoceras</taxon>
    </lineage>
</organism>
<keyword evidence="2" id="KW-1185">Reference proteome</keyword>
<dbReference type="AlphaFoldDB" id="A0A2Z7DF41"/>
<gene>
    <name evidence="1" type="ORF">F511_23761</name>
</gene>
<sequence>MVLTKDVFTEAFGLPIEGLTIFLDIPKETLVEMRRRFSGSDEPFKAPKTRSEQSQAVQGKICSELSGMLVKDKPAKVIQSSWLRSNQLRILRCDG</sequence>
<dbReference type="EMBL" id="KQ986752">
    <property type="protein sequence ID" value="KZV58508.1"/>
    <property type="molecule type" value="Genomic_DNA"/>
</dbReference>